<dbReference type="HOGENOM" id="CLU_100105_0_0_2"/>
<dbReference type="PATRIC" id="fig|523850.10.peg.1015"/>
<reference evidence="2 3" key="1">
    <citation type="journal article" date="2008" name="J. Bacteriol.">
        <title>The complete genome sequence of Thermococcus onnurineus NA1 reveals a mixed heterotrophic and carboxydotrophic metabolism.</title>
        <authorList>
            <person name="Lee H.S."/>
            <person name="Kang S.G."/>
            <person name="Bae S.S."/>
            <person name="Lim J.K."/>
            <person name="Cho Y."/>
            <person name="Kim Y.J."/>
            <person name="Jeon J.H."/>
            <person name="Cha S.S."/>
            <person name="Kwon K.K."/>
            <person name="Kim H.T."/>
            <person name="Park C.J."/>
            <person name="Lee H.W."/>
            <person name="Kim S.I."/>
            <person name="Chun J."/>
            <person name="Colwell R.R."/>
            <person name="Kim S.J."/>
            <person name="Lee J.H."/>
        </authorList>
    </citation>
    <scope>NUCLEOTIDE SEQUENCE [LARGE SCALE GENOMIC DNA]</scope>
    <source>
        <strain evidence="2 3">NA1</strain>
    </source>
</reference>
<feature type="transmembrane region" description="Helical" evidence="1">
    <location>
        <begin position="12"/>
        <end position="31"/>
    </location>
</feature>
<name>B6YWN2_THEON</name>
<feature type="transmembrane region" description="Helical" evidence="1">
    <location>
        <begin position="130"/>
        <end position="149"/>
    </location>
</feature>
<organism evidence="2 3">
    <name type="scientific">Thermococcus onnurineus (strain NA1)</name>
    <dbReference type="NCBI Taxonomy" id="523850"/>
    <lineage>
        <taxon>Archaea</taxon>
        <taxon>Methanobacteriati</taxon>
        <taxon>Methanobacteriota</taxon>
        <taxon>Thermococci</taxon>
        <taxon>Thermococcales</taxon>
        <taxon>Thermococcaceae</taxon>
        <taxon>Thermococcus</taxon>
    </lineage>
</organism>
<dbReference type="eggNOG" id="arCOG02008">
    <property type="taxonomic scope" value="Archaea"/>
</dbReference>
<sequence>MESTKLPAYISLLLPLVFLIGLIVVIYQNPWFSFTDNALSDMGSVRNPVNYYFNGFIMLFAVLGFIASLGAFKNGLSYLMPTAMVSLFLVGIFPEEYSLHTPSATLFYVLALADIVLIGLKLARSGLSVGMLWAILSVVTFVVMLYMVKARVFKGLAIPELIGAAMILAWFTYIGLLQIRGSQL</sequence>
<dbReference type="AlphaFoldDB" id="B6YWN2"/>
<dbReference type="KEGG" id="ton:TON_1007"/>
<dbReference type="GeneID" id="7017311"/>
<keyword evidence="1" id="KW-0812">Transmembrane</keyword>
<dbReference type="OrthoDB" id="103507at2157"/>
<proteinExistence type="predicted"/>
<evidence type="ECO:0000313" key="2">
    <source>
        <dbReference type="EMBL" id="ACJ16495.1"/>
    </source>
</evidence>
<dbReference type="Pfam" id="PF06197">
    <property type="entry name" value="DUF998"/>
    <property type="match status" value="1"/>
</dbReference>
<evidence type="ECO:0000256" key="1">
    <source>
        <dbReference type="SAM" id="Phobius"/>
    </source>
</evidence>
<keyword evidence="3" id="KW-1185">Reference proteome</keyword>
<keyword evidence="1" id="KW-1133">Transmembrane helix</keyword>
<feature type="transmembrane region" description="Helical" evidence="1">
    <location>
        <begin position="105"/>
        <end position="123"/>
    </location>
</feature>
<dbReference type="Proteomes" id="UP000002727">
    <property type="component" value="Chromosome"/>
</dbReference>
<dbReference type="PANTHER" id="PTHR42241:SF2">
    <property type="entry name" value="HYPOTHETICAL MEMBRANE PROTEIN, CONSERVED, DUF998 FAMILY"/>
    <property type="match status" value="1"/>
</dbReference>
<dbReference type="RefSeq" id="WP_012571967.1">
    <property type="nucleotide sequence ID" value="NC_011529.1"/>
</dbReference>
<dbReference type="PANTHER" id="PTHR42241">
    <property type="entry name" value="HYPOTHETICAL MEMBRANE PROTEIN, CONSERVED, DUF998 FAMILY"/>
    <property type="match status" value="1"/>
</dbReference>
<dbReference type="InterPro" id="IPR009339">
    <property type="entry name" value="DUF998"/>
</dbReference>
<keyword evidence="1" id="KW-0472">Membrane</keyword>
<protein>
    <submittedName>
        <fullName evidence="2">Hypothetical membrane protein, conserved</fullName>
    </submittedName>
</protein>
<feature type="transmembrane region" description="Helical" evidence="1">
    <location>
        <begin position="51"/>
        <end position="69"/>
    </location>
</feature>
<dbReference type="STRING" id="523850.TON_1007"/>
<feature type="transmembrane region" description="Helical" evidence="1">
    <location>
        <begin position="76"/>
        <end position="93"/>
    </location>
</feature>
<feature type="transmembrane region" description="Helical" evidence="1">
    <location>
        <begin position="161"/>
        <end position="179"/>
    </location>
</feature>
<gene>
    <name evidence="2" type="ordered locus">TON_1007</name>
</gene>
<dbReference type="EMBL" id="CP000855">
    <property type="protein sequence ID" value="ACJ16495.1"/>
    <property type="molecule type" value="Genomic_DNA"/>
</dbReference>
<evidence type="ECO:0000313" key="3">
    <source>
        <dbReference type="Proteomes" id="UP000002727"/>
    </source>
</evidence>
<accession>B6YWN2</accession>